<feature type="transmembrane region" description="Helical" evidence="1">
    <location>
        <begin position="20"/>
        <end position="38"/>
    </location>
</feature>
<keyword evidence="1" id="KW-0472">Membrane</keyword>
<dbReference type="RefSeq" id="WP_286038549.1">
    <property type="nucleotide sequence ID" value="NZ_CP183077.1"/>
</dbReference>
<comment type="caution">
    <text evidence="2">The sequence shown here is derived from an EMBL/GenBank/DDBJ whole genome shotgun (WGS) entry which is preliminary data.</text>
</comment>
<evidence type="ECO:0000256" key="1">
    <source>
        <dbReference type="SAM" id="Phobius"/>
    </source>
</evidence>
<name>A0ABT7MSR2_9BACL</name>
<gene>
    <name evidence="2" type="ORF">QR695_14690</name>
</gene>
<keyword evidence="3" id="KW-1185">Reference proteome</keyword>
<evidence type="ECO:0000313" key="2">
    <source>
        <dbReference type="EMBL" id="MDL5378249.1"/>
    </source>
</evidence>
<evidence type="ECO:0000313" key="3">
    <source>
        <dbReference type="Proteomes" id="UP001230807"/>
    </source>
</evidence>
<dbReference type="EMBL" id="JASWER010000021">
    <property type="protein sequence ID" value="MDL5378249.1"/>
    <property type="molecule type" value="Genomic_DNA"/>
</dbReference>
<protein>
    <submittedName>
        <fullName evidence="2">Uncharacterized protein</fullName>
    </submittedName>
</protein>
<proteinExistence type="predicted"/>
<keyword evidence="1" id="KW-0812">Transmembrane</keyword>
<feature type="transmembrane region" description="Helical" evidence="1">
    <location>
        <begin position="110"/>
        <end position="131"/>
    </location>
</feature>
<accession>A0ABT7MSR2</accession>
<reference evidence="2 3" key="1">
    <citation type="submission" date="2023-06" db="EMBL/GenBank/DDBJ databases">
        <title>Influencing factors and mechanism of Cr(VI) reduction by facultative anaerobic Exiguobacterium sp. PY14.</title>
        <authorList>
            <person name="Zou L."/>
        </authorList>
    </citation>
    <scope>NUCLEOTIDE SEQUENCE [LARGE SCALE GENOMIC DNA]</scope>
    <source>
        <strain evidence="2 3">PY14</strain>
    </source>
</reference>
<keyword evidence="1" id="KW-1133">Transmembrane helix</keyword>
<sequence>MMTREERIEQLQIRPKKGVFKLLWAAAAGLGLGWWIYANASLPLLAILSFLMMTAVPLSRVAWQKTRVSVTFNESRSYKRLIRAKGVIAIAMLWVMLGLMGGYVSGYFGLPVFSGLSAVLIAGMLVVETWLDTRLLRIDHEHVTDSLIGFTKRERMKRKWEKE</sequence>
<dbReference type="Proteomes" id="UP001230807">
    <property type="component" value="Unassembled WGS sequence"/>
</dbReference>
<feature type="transmembrane region" description="Helical" evidence="1">
    <location>
        <begin position="84"/>
        <end position="104"/>
    </location>
</feature>
<feature type="transmembrane region" description="Helical" evidence="1">
    <location>
        <begin position="44"/>
        <end position="63"/>
    </location>
</feature>
<organism evidence="2 3">
    <name type="scientific">Exiguobacterium mexicanum</name>
    <dbReference type="NCBI Taxonomy" id="340146"/>
    <lineage>
        <taxon>Bacteria</taxon>
        <taxon>Bacillati</taxon>
        <taxon>Bacillota</taxon>
        <taxon>Bacilli</taxon>
        <taxon>Bacillales</taxon>
        <taxon>Bacillales Family XII. Incertae Sedis</taxon>
        <taxon>Exiguobacterium</taxon>
    </lineage>
</organism>